<keyword evidence="3" id="KW-1185">Reference proteome</keyword>
<accession>A0A1H8YWB1</accession>
<evidence type="ECO:0000313" key="2">
    <source>
        <dbReference type="EMBL" id="SEP56515.1"/>
    </source>
</evidence>
<dbReference type="AlphaFoldDB" id="A0A1H8YWB1"/>
<name>A0A1H8YWB1_9RHOB</name>
<dbReference type="EMBL" id="FOEP01000001">
    <property type="protein sequence ID" value="SEP56515.1"/>
    <property type="molecule type" value="Genomic_DNA"/>
</dbReference>
<protein>
    <submittedName>
        <fullName evidence="2">Uncharacterized protein</fullName>
    </submittedName>
</protein>
<proteinExistence type="predicted"/>
<gene>
    <name evidence="2" type="ORF">SAMN04488092_101172</name>
</gene>
<organism evidence="2 3">
    <name type="scientific">Thalassovita taeanensis</name>
    <dbReference type="NCBI Taxonomy" id="657014"/>
    <lineage>
        <taxon>Bacteria</taxon>
        <taxon>Pseudomonadati</taxon>
        <taxon>Pseudomonadota</taxon>
        <taxon>Alphaproteobacteria</taxon>
        <taxon>Rhodobacterales</taxon>
        <taxon>Roseobacteraceae</taxon>
        <taxon>Thalassovita</taxon>
    </lineage>
</organism>
<reference evidence="2 3" key="1">
    <citation type="submission" date="2016-10" db="EMBL/GenBank/DDBJ databases">
        <authorList>
            <person name="de Groot N.N."/>
        </authorList>
    </citation>
    <scope>NUCLEOTIDE SEQUENCE [LARGE SCALE GENOMIC DNA]</scope>
    <source>
        <strain evidence="2 3">DSM 22007</strain>
    </source>
</reference>
<feature type="signal peptide" evidence="1">
    <location>
        <begin position="1"/>
        <end position="20"/>
    </location>
</feature>
<evidence type="ECO:0000256" key="1">
    <source>
        <dbReference type="SAM" id="SignalP"/>
    </source>
</evidence>
<sequence length="154" mass="16883">MMIFRRICLVGLLFLPMSCADFTPPPATQLTALPEIRARFDSFPPRLAPAVEAACNRPEQRVIYPTPELIECRTLMPPDPTGSLIMAYDGTLTDLPETVIRFHSTSDADGLILAVSFFIDVPQASGGHLFVALRSPALTRRFTAILRELGGTPI</sequence>
<evidence type="ECO:0000313" key="3">
    <source>
        <dbReference type="Proteomes" id="UP000198634"/>
    </source>
</evidence>
<keyword evidence="1" id="KW-0732">Signal</keyword>
<feature type="chain" id="PRO_5009300729" evidence="1">
    <location>
        <begin position="21"/>
        <end position="154"/>
    </location>
</feature>
<dbReference type="Proteomes" id="UP000198634">
    <property type="component" value="Unassembled WGS sequence"/>
</dbReference>
<dbReference type="OrthoDB" id="7724709at2"/>
<dbReference type="RefSeq" id="WP_090266946.1">
    <property type="nucleotide sequence ID" value="NZ_FOEP01000001.1"/>
</dbReference>